<sequence length="491" mass="51930">MDSGVCGESQASAPTARCANDDPNAIGSATEPEGSTDENGDTAKLGSSAPTARCANDDPNAIGSATEPEGSTDENGDTAKSGSSAPTARCADDGPSAIGSTEPGASPQTARCANDDPNTAGSTEPEASPQTAQCANDGPNTAGSTEPEASPPIAQCANDGPNTAGLTEPGGSPEGNEDTAKSRSPDSPRDASSSDQSSRDDNETSAAKPSTTYSEFDALQSVVTAPALTDKKKRYWSGLIDKFLLQRLSEGHLDRVTCGDVKRWLQETCEEHLKKEINDCKKEIKQLSQARYSAISGIIDLTESDLKDDKDHAPERKSAPVQSVTSAGQERKRGAPELGEVPNDRGGQLNSEFPGKRRCRPHHKQGSSQRTRRGGKLILNPETVTVTQGDRRPAYRVDKDANAWKGTSGTLVYRGMSSDDMDSVVLVGVRPKGDKAPVFLYQEKGKDGDIVFEGYDVNGDLIVANKGEVRDMLCNPNGHYVGFVFQSEYSL</sequence>
<feature type="region of interest" description="Disordered" evidence="1">
    <location>
        <begin position="306"/>
        <end position="378"/>
    </location>
</feature>
<gene>
    <name evidence="2" type="ORF">QBC46DRAFT_424199</name>
</gene>
<accession>A0AAN6MX11</accession>
<feature type="compositionally biased region" description="Polar residues" evidence="1">
    <location>
        <begin position="204"/>
        <end position="214"/>
    </location>
</feature>
<protein>
    <submittedName>
        <fullName evidence="2">Uncharacterized protein</fullName>
    </submittedName>
</protein>
<dbReference type="Proteomes" id="UP001303473">
    <property type="component" value="Unassembled WGS sequence"/>
</dbReference>
<feature type="compositionally biased region" description="Basic and acidic residues" evidence="1">
    <location>
        <begin position="306"/>
        <end position="318"/>
    </location>
</feature>
<feature type="region of interest" description="Disordered" evidence="1">
    <location>
        <begin position="1"/>
        <end position="215"/>
    </location>
</feature>
<reference evidence="3" key="1">
    <citation type="journal article" date="2023" name="Mol. Phylogenet. Evol.">
        <title>Genome-scale phylogeny and comparative genomics of the fungal order Sordariales.</title>
        <authorList>
            <person name="Hensen N."/>
            <person name="Bonometti L."/>
            <person name="Westerberg I."/>
            <person name="Brannstrom I.O."/>
            <person name="Guillou S."/>
            <person name="Cros-Aarteil S."/>
            <person name="Calhoun S."/>
            <person name="Haridas S."/>
            <person name="Kuo A."/>
            <person name="Mondo S."/>
            <person name="Pangilinan J."/>
            <person name="Riley R."/>
            <person name="LaButti K."/>
            <person name="Andreopoulos B."/>
            <person name="Lipzen A."/>
            <person name="Chen C."/>
            <person name="Yan M."/>
            <person name="Daum C."/>
            <person name="Ng V."/>
            <person name="Clum A."/>
            <person name="Steindorff A."/>
            <person name="Ohm R.A."/>
            <person name="Martin F."/>
            <person name="Silar P."/>
            <person name="Natvig D.O."/>
            <person name="Lalanne C."/>
            <person name="Gautier V."/>
            <person name="Ament-Velasquez S.L."/>
            <person name="Kruys A."/>
            <person name="Hutchinson M.I."/>
            <person name="Powell A.J."/>
            <person name="Barry K."/>
            <person name="Miller A.N."/>
            <person name="Grigoriev I.V."/>
            <person name="Debuchy R."/>
            <person name="Gladieux P."/>
            <person name="Hiltunen Thoren M."/>
            <person name="Johannesson H."/>
        </authorList>
    </citation>
    <scope>NUCLEOTIDE SEQUENCE [LARGE SCALE GENOMIC DNA]</scope>
    <source>
        <strain evidence="3">CBS 340.73</strain>
    </source>
</reference>
<keyword evidence="3" id="KW-1185">Reference proteome</keyword>
<proteinExistence type="predicted"/>
<name>A0AAN6MX11_9PEZI</name>
<feature type="compositionally biased region" description="Polar residues" evidence="1">
    <location>
        <begin position="128"/>
        <end position="144"/>
    </location>
</feature>
<evidence type="ECO:0000313" key="3">
    <source>
        <dbReference type="Proteomes" id="UP001303473"/>
    </source>
</evidence>
<evidence type="ECO:0000256" key="1">
    <source>
        <dbReference type="SAM" id="MobiDB-lite"/>
    </source>
</evidence>
<comment type="caution">
    <text evidence="2">The sequence shown here is derived from an EMBL/GenBank/DDBJ whole genome shotgun (WGS) entry which is preliminary data.</text>
</comment>
<feature type="compositionally biased region" description="Basic and acidic residues" evidence="1">
    <location>
        <begin position="178"/>
        <end position="189"/>
    </location>
</feature>
<feature type="compositionally biased region" description="Basic residues" evidence="1">
    <location>
        <begin position="356"/>
        <end position="375"/>
    </location>
</feature>
<dbReference type="AlphaFoldDB" id="A0AAN6MX11"/>
<evidence type="ECO:0000313" key="2">
    <source>
        <dbReference type="EMBL" id="KAK3935056.1"/>
    </source>
</evidence>
<organism evidence="2 3">
    <name type="scientific">Diplogelasinospora grovesii</name>
    <dbReference type="NCBI Taxonomy" id="303347"/>
    <lineage>
        <taxon>Eukaryota</taxon>
        <taxon>Fungi</taxon>
        <taxon>Dikarya</taxon>
        <taxon>Ascomycota</taxon>
        <taxon>Pezizomycotina</taxon>
        <taxon>Sordariomycetes</taxon>
        <taxon>Sordariomycetidae</taxon>
        <taxon>Sordariales</taxon>
        <taxon>Diplogelasinosporaceae</taxon>
        <taxon>Diplogelasinospora</taxon>
    </lineage>
</organism>
<dbReference type="EMBL" id="MU853944">
    <property type="protein sequence ID" value="KAK3935056.1"/>
    <property type="molecule type" value="Genomic_DNA"/>
</dbReference>
<feature type="compositionally biased region" description="Polar residues" evidence="1">
    <location>
        <begin position="106"/>
        <end position="122"/>
    </location>
</feature>